<dbReference type="CDD" id="cd17342">
    <property type="entry name" value="MFS_SLC37A3"/>
    <property type="match status" value="1"/>
</dbReference>
<dbReference type="AlphaFoldDB" id="A0A210R4Q0"/>
<keyword evidence="13" id="KW-1185">Reference proteome</keyword>
<feature type="transmembrane region" description="Helical" evidence="10">
    <location>
        <begin position="199"/>
        <end position="220"/>
    </location>
</feature>
<feature type="transmembrane region" description="Helical" evidence="10">
    <location>
        <begin position="134"/>
        <end position="157"/>
    </location>
</feature>
<feature type="transmembrane region" description="Helical" evidence="10">
    <location>
        <begin position="169"/>
        <end position="193"/>
    </location>
</feature>
<feature type="transmembrane region" description="Helical" evidence="10">
    <location>
        <begin position="379"/>
        <end position="408"/>
    </location>
</feature>
<dbReference type="EMBL" id="NEDP02000459">
    <property type="protein sequence ID" value="OWF55871.1"/>
    <property type="molecule type" value="Genomic_DNA"/>
</dbReference>
<evidence type="ECO:0000259" key="11">
    <source>
        <dbReference type="PROSITE" id="PS50850"/>
    </source>
</evidence>
<evidence type="ECO:0000313" key="12">
    <source>
        <dbReference type="EMBL" id="OWF55871.1"/>
    </source>
</evidence>
<evidence type="ECO:0000256" key="2">
    <source>
        <dbReference type="ARBA" id="ARBA00009598"/>
    </source>
</evidence>
<accession>A0A210R4Q0</accession>
<evidence type="ECO:0000256" key="9">
    <source>
        <dbReference type="ARBA" id="ARBA00042039"/>
    </source>
</evidence>
<keyword evidence="6 10" id="KW-1133">Transmembrane helix</keyword>
<feature type="transmembrane region" description="Helical" evidence="10">
    <location>
        <begin position="75"/>
        <end position="93"/>
    </location>
</feature>
<comment type="caution">
    <text evidence="12">The sequence shown here is derived from an EMBL/GenBank/DDBJ whole genome shotgun (WGS) entry which is preliminary data.</text>
</comment>
<evidence type="ECO:0000313" key="13">
    <source>
        <dbReference type="Proteomes" id="UP000242188"/>
    </source>
</evidence>
<feature type="transmembrane region" description="Helical" evidence="10">
    <location>
        <begin position="5"/>
        <end position="23"/>
    </location>
</feature>
<keyword evidence="4" id="KW-0762">Sugar transport</keyword>
<feature type="transmembrane region" description="Helical" evidence="10">
    <location>
        <begin position="331"/>
        <end position="348"/>
    </location>
</feature>
<dbReference type="InterPro" id="IPR011701">
    <property type="entry name" value="MFS"/>
</dbReference>
<dbReference type="Pfam" id="PF07690">
    <property type="entry name" value="MFS_1"/>
    <property type="match status" value="1"/>
</dbReference>
<dbReference type="PROSITE" id="PS50850">
    <property type="entry name" value="MFS"/>
    <property type="match status" value="1"/>
</dbReference>
<keyword evidence="5 10" id="KW-0812">Transmembrane</keyword>
<dbReference type="Gene3D" id="1.20.1250.20">
    <property type="entry name" value="MFS general substrate transporter like domains"/>
    <property type="match status" value="2"/>
</dbReference>
<evidence type="ECO:0000256" key="7">
    <source>
        <dbReference type="ARBA" id="ARBA00023136"/>
    </source>
</evidence>
<evidence type="ECO:0000256" key="1">
    <source>
        <dbReference type="ARBA" id="ARBA00004141"/>
    </source>
</evidence>
<dbReference type="InterPro" id="IPR020846">
    <property type="entry name" value="MFS_dom"/>
</dbReference>
<dbReference type="FunFam" id="1.20.1250.20:FF:000028">
    <property type="entry name" value="Sugar phosphate exchanger 3 isoform 1"/>
    <property type="match status" value="1"/>
</dbReference>
<protein>
    <recommendedName>
        <fullName evidence="8">Sugar phosphate exchanger 3</fullName>
    </recommendedName>
    <alternativeName>
        <fullName evidence="9">Solute carrier family 37 member 3</fullName>
    </alternativeName>
</protein>
<evidence type="ECO:0000256" key="6">
    <source>
        <dbReference type="ARBA" id="ARBA00022989"/>
    </source>
</evidence>
<reference evidence="12 13" key="1">
    <citation type="journal article" date="2017" name="Nat. Ecol. Evol.">
        <title>Scallop genome provides insights into evolution of bilaterian karyotype and development.</title>
        <authorList>
            <person name="Wang S."/>
            <person name="Zhang J."/>
            <person name="Jiao W."/>
            <person name="Li J."/>
            <person name="Xun X."/>
            <person name="Sun Y."/>
            <person name="Guo X."/>
            <person name="Huan P."/>
            <person name="Dong B."/>
            <person name="Zhang L."/>
            <person name="Hu X."/>
            <person name="Sun X."/>
            <person name="Wang J."/>
            <person name="Zhao C."/>
            <person name="Wang Y."/>
            <person name="Wang D."/>
            <person name="Huang X."/>
            <person name="Wang R."/>
            <person name="Lv J."/>
            <person name="Li Y."/>
            <person name="Zhang Z."/>
            <person name="Liu B."/>
            <person name="Lu W."/>
            <person name="Hui Y."/>
            <person name="Liang J."/>
            <person name="Zhou Z."/>
            <person name="Hou R."/>
            <person name="Li X."/>
            <person name="Liu Y."/>
            <person name="Li H."/>
            <person name="Ning X."/>
            <person name="Lin Y."/>
            <person name="Zhao L."/>
            <person name="Xing Q."/>
            <person name="Dou J."/>
            <person name="Li Y."/>
            <person name="Mao J."/>
            <person name="Guo H."/>
            <person name="Dou H."/>
            <person name="Li T."/>
            <person name="Mu C."/>
            <person name="Jiang W."/>
            <person name="Fu Q."/>
            <person name="Fu X."/>
            <person name="Miao Y."/>
            <person name="Liu J."/>
            <person name="Yu Q."/>
            <person name="Li R."/>
            <person name="Liao H."/>
            <person name="Li X."/>
            <person name="Kong Y."/>
            <person name="Jiang Z."/>
            <person name="Chourrout D."/>
            <person name="Li R."/>
            <person name="Bao Z."/>
        </authorList>
    </citation>
    <scope>NUCLEOTIDE SEQUENCE [LARGE SCALE GENOMIC DNA]</scope>
    <source>
        <strain evidence="12 13">PY_sf001</strain>
    </source>
</reference>
<comment type="subcellular location">
    <subcellularLocation>
        <location evidence="1">Membrane</location>
        <topology evidence="1">Multi-pass membrane protein</topology>
    </subcellularLocation>
</comment>
<comment type="similarity">
    <text evidence="2">Belongs to the major facilitator superfamily. Organophosphate:Pi antiporter (OPA) (TC 2.A.1.4) family.</text>
</comment>
<dbReference type="OrthoDB" id="3639251at2759"/>
<keyword evidence="3" id="KW-0813">Transport</keyword>
<dbReference type="GO" id="GO:0005789">
    <property type="term" value="C:endoplasmic reticulum membrane"/>
    <property type="evidence" value="ECO:0007669"/>
    <property type="project" value="TreeGrafter"/>
</dbReference>
<feature type="domain" description="Major facilitator superfamily (MFS) profile" evidence="11">
    <location>
        <begin position="3"/>
        <end position="480"/>
    </location>
</feature>
<evidence type="ECO:0000256" key="5">
    <source>
        <dbReference type="ARBA" id="ARBA00022692"/>
    </source>
</evidence>
<dbReference type="SUPFAM" id="SSF103473">
    <property type="entry name" value="MFS general substrate transporter"/>
    <property type="match status" value="1"/>
</dbReference>
<evidence type="ECO:0000256" key="4">
    <source>
        <dbReference type="ARBA" id="ARBA00022597"/>
    </source>
</evidence>
<evidence type="ECO:0000256" key="8">
    <source>
        <dbReference type="ARBA" id="ARBA00041091"/>
    </source>
</evidence>
<dbReference type="PIRSF" id="PIRSF002808">
    <property type="entry name" value="Hexose_phosphate_transp"/>
    <property type="match status" value="1"/>
</dbReference>
<feature type="transmembrane region" description="Helical" evidence="10">
    <location>
        <begin position="454"/>
        <end position="477"/>
    </location>
</feature>
<proteinExistence type="inferred from homology"/>
<gene>
    <name evidence="12" type="ORF">KP79_PYT11651</name>
</gene>
<dbReference type="InterPro" id="IPR036259">
    <property type="entry name" value="MFS_trans_sf"/>
</dbReference>
<feature type="transmembrane region" description="Helical" evidence="10">
    <location>
        <begin position="290"/>
        <end position="311"/>
    </location>
</feature>
<dbReference type="Proteomes" id="UP000242188">
    <property type="component" value="Unassembled WGS sequence"/>
</dbReference>
<feature type="transmembrane region" description="Helical" evidence="10">
    <location>
        <begin position="420"/>
        <end position="442"/>
    </location>
</feature>
<sequence length="522" mass="57721">MAYTFYHAVTFVLTFMSYAFFHATRKTFSNVKTTVSEEWTPSFYNETQCNNETCQPYDLWNSHHLFQKRGEDTEFLGVLDAAFMISYAVGLYISGMLGDRFNLRLVLSFGMCSSAVCVFIFGCLFEWIHFYNKYMYVLIWILNGLLQSTGWPTVVAVMGNWFGRSSRGFVLGLWSACASVGNIIGALMVSSVLDYGYDYAFLVPSSFLFAGGILNFFALVPSPKDVGLPVADEDKEKHTEDDYDSTVSVNNGQMESEPLLGSSSDVEVSGAALNRDKAVTMRQAVCLPGVALYSLAYACLKLVNYSFFFWLPFYLSNSYKWEESTADKVSIWYDIGGIIGGTIAGIISDRLEKRTLIVIPMLVLAIPSLFGYSQSPNSLVINGVLMTVVGFFVGGVSNLISAAIAADLGRQGPVAGNQKALATVTGIIDGTGSVGAAIGQLLVPAIQKEANGNWVPVFVFFMIMTFLTGVCIFPLFIREVKDMRKRYTCSWFRGCHKYPLYSDNSFEDDDEPVIIPAENEIS</sequence>
<dbReference type="GO" id="GO:0022857">
    <property type="term" value="F:transmembrane transporter activity"/>
    <property type="evidence" value="ECO:0007669"/>
    <property type="project" value="InterPro"/>
</dbReference>
<dbReference type="InterPro" id="IPR000849">
    <property type="entry name" value="Sugar_P_transporter"/>
</dbReference>
<name>A0A210R4Q0_MIZYE</name>
<evidence type="ECO:0000256" key="3">
    <source>
        <dbReference type="ARBA" id="ARBA00022448"/>
    </source>
</evidence>
<feature type="transmembrane region" description="Helical" evidence="10">
    <location>
        <begin position="355"/>
        <end position="373"/>
    </location>
</feature>
<keyword evidence="7 10" id="KW-0472">Membrane</keyword>
<dbReference type="PANTHER" id="PTHR43184:SF12">
    <property type="entry name" value="SUGAR PHOSPHATE EXCHANGER 3"/>
    <property type="match status" value="1"/>
</dbReference>
<evidence type="ECO:0000256" key="10">
    <source>
        <dbReference type="SAM" id="Phobius"/>
    </source>
</evidence>
<organism evidence="12 13">
    <name type="scientific">Mizuhopecten yessoensis</name>
    <name type="common">Japanese scallop</name>
    <name type="synonym">Patinopecten yessoensis</name>
    <dbReference type="NCBI Taxonomy" id="6573"/>
    <lineage>
        <taxon>Eukaryota</taxon>
        <taxon>Metazoa</taxon>
        <taxon>Spiralia</taxon>
        <taxon>Lophotrochozoa</taxon>
        <taxon>Mollusca</taxon>
        <taxon>Bivalvia</taxon>
        <taxon>Autobranchia</taxon>
        <taxon>Pteriomorphia</taxon>
        <taxon>Pectinida</taxon>
        <taxon>Pectinoidea</taxon>
        <taxon>Pectinidae</taxon>
        <taxon>Mizuhopecten</taxon>
    </lineage>
</organism>
<feature type="transmembrane region" description="Helical" evidence="10">
    <location>
        <begin position="105"/>
        <end position="128"/>
    </location>
</feature>
<dbReference type="PANTHER" id="PTHR43184">
    <property type="entry name" value="MAJOR FACILITATOR SUPERFAMILY TRANSPORTER 16, ISOFORM B"/>
    <property type="match status" value="1"/>
</dbReference>